<organism evidence="3">
    <name type="scientific">bioreactor metagenome</name>
    <dbReference type="NCBI Taxonomy" id="1076179"/>
    <lineage>
        <taxon>unclassified sequences</taxon>
        <taxon>metagenomes</taxon>
        <taxon>ecological metagenomes</taxon>
    </lineage>
</organism>
<protein>
    <recommendedName>
        <fullName evidence="4">Transcriptional regulator DauR</fullName>
    </recommendedName>
</protein>
<evidence type="ECO:0000259" key="1">
    <source>
        <dbReference type="Pfam" id="PF08348"/>
    </source>
</evidence>
<dbReference type="InterPro" id="IPR013559">
    <property type="entry name" value="YheO"/>
</dbReference>
<dbReference type="InterPro" id="IPR039445">
    <property type="entry name" value="DauR-like_HTH"/>
</dbReference>
<dbReference type="InterPro" id="IPR039446">
    <property type="entry name" value="DauR-like"/>
</dbReference>
<dbReference type="AlphaFoldDB" id="A0A644VD50"/>
<dbReference type="PANTHER" id="PTHR35568:SF1">
    <property type="entry name" value="TRANSCRIPTIONAL REGULATOR DAUR"/>
    <property type="match status" value="1"/>
</dbReference>
<comment type="caution">
    <text evidence="3">The sequence shown here is derived from an EMBL/GenBank/DDBJ whole genome shotgun (WGS) entry which is preliminary data.</text>
</comment>
<evidence type="ECO:0000259" key="2">
    <source>
        <dbReference type="Pfam" id="PF13309"/>
    </source>
</evidence>
<dbReference type="EMBL" id="VSSQ01000273">
    <property type="protein sequence ID" value="MPL89137.1"/>
    <property type="molecule type" value="Genomic_DNA"/>
</dbReference>
<feature type="domain" description="Transcriptional regulator DauR-like HTH" evidence="2">
    <location>
        <begin position="163"/>
        <end position="223"/>
    </location>
</feature>
<dbReference type="Pfam" id="PF13309">
    <property type="entry name" value="HTH_22"/>
    <property type="match status" value="1"/>
</dbReference>
<sequence length="231" mass="25599">MLTIEQYIPIVKFLGEALGNNYEIALHDLTKPESSIVAIANGELSGRSVGGPVTDFVLKVLKKGNIEHRPYLCNYHAKDNKGHVSLSSSFFIHDEKNKTIGVLCINHNISPYLTARKFLSDEIIHDETDNYNFFTTGDTTHNGSPSGSLNIFENFQGTVGDVIETLIKSALEKYPVSPERLSLEERLSIIQELNDNGLFLLKGGIPALAASLDVSEPTVYRYLSKIKKESE</sequence>
<evidence type="ECO:0008006" key="4">
    <source>
        <dbReference type="Google" id="ProtNLM"/>
    </source>
</evidence>
<reference evidence="3" key="1">
    <citation type="submission" date="2019-08" db="EMBL/GenBank/DDBJ databases">
        <authorList>
            <person name="Kucharzyk K."/>
            <person name="Murdoch R.W."/>
            <person name="Higgins S."/>
            <person name="Loffler F."/>
        </authorList>
    </citation>
    <scope>NUCLEOTIDE SEQUENCE</scope>
</reference>
<dbReference type="Pfam" id="PF08348">
    <property type="entry name" value="PAS_6"/>
    <property type="match status" value="1"/>
</dbReference>
<gene>
    <name evidence="3" type="ORF">SDC9_35169</name>
</gene>
<name>A0A644VD50_9ZZZZ</name>
<evidence type="ECO:0000313" key="3">
    <source>
        <dbReference type="EMBL" id="MPL89137.1"/>
    </source>
</evidence>
<proteinExistence type="predicted"/>
<dbReference type="PANTHER" id="PTHR35568">
    <property type="entry name" value="TRANSCRIPTIONAL REGULATOR DAUR"/>
    <property type="match status" value="1"/>
</dbReference>
<feature type="domain" description="YheO-like" evidence="1">
    <location>
        <begin position="4"/>
        <end position="117"/>
    </location>
</feature>
<accession>A0A644VD50</accession>